<dbReference type="InterPro" id="IPR015424">
    <property type="entry name" value="PyrdxlP-dep_Trfase"/>
</dbReference>
<dbReference type="PIRSF" id="PIRSF000390">
    <property type="entry name" value="PLP_StrS"/>
    <property type="match status" value="1"/>
</dbReference>
<dbReference type="Gene3D" id="3.90.1150.10">
    <property type="entry name" value="Aspartate Aminotransferase, domain 1"/>
    <property type="match status" value="1"/>
</dbReference>
<dbReference type="Proteomes" id="UP001589818">
    <property type="component" value="Unassembled WGS sequence"/>
</dbReference>
<dbReference type="InterPro" id="IPR015421">
    <property type="entry name" value="PyrdxlP-dep_Trfase_major"/>
</dbReference>
<dbReference type="InterPro" id="IPR015422">
    <property type="entry name" value="PyrdxlP-dep_Trfase_small"/>
</dbReference>
<dbReference type="RefSeq" id="WP_204822655.1">
    <property type="nucleotide sequence ID" value="NZ_JANHOF010000002.1"/>
</dbReference>
<protein>
    <submittedName>
        <fullName evidence="2">DegT/DnrJ/EryC1/StrS family aminotransferase</fullName>
    </submittedName>
</protein>
<evidence type="ECO:0000313" key="2">
    <source>
        <dbReference type="EMBL" id="MFC0393162.1"/>
    </source>
</evidence>
<dbReference type="SUPFAM" id="SSF53383">
    <property type="entry name" value="PLP-dependent transferases"/>
    <property type="match status" value="1"/>
</dbReference>
<dbReference type="GO" id="GO:0008483">
    <property type="term" value="F:transaminase activity"/>
    <property type="evidence" value="ECO:0007669"/>
    <property type="project" value="UniProtKB-KW"/>
</dbReference>
<accession>A0ABV6JB96</accession>
<evidence type="ECO:0000313" key="3">
    <source>
        <dbReference type="Proteomes" id="UP001589818"/>
    </source>
</evidence>
<keyword evidence="3" id="KW-1185">Reference proteome</keyword>
<dbReference type="Gene3D" id="3.40.640.10">
    <property type="entry name" value="Type I PLP-dependent aspartate aminotransferase-like (Major domain)"/>
    <property type="match status" value="1"/>
</dbReference>
<sequence>MSAHDKLALFGGHPAVRSDHYEMFKWPIVTEEDEAAVLAVLRSGNMSGTDVTLQFEQEFADWLKMDFALAFNTGTASIHAAMYACKIGVGDEIICPSLTYWATALQVFSLGGTPVFADVEADSLGLDPDDIEHRITERTKAIVVVHYMGYPADMDRIMEIARRHNLKVIEDVSHAQGGLYKGRKLGTIGDVGAMSLMTGKSFAIGEGGILVTNDREIYERAIAFGHYERYGAHIVSEELKPFAGLPLGGYKFRMHQMSSAVGRVQLKHYEQRIAQIDKAMNYFWDQLEDLPGIRAHRPSSGSGSSMGGWYSPHGFYVSDELGGLSITRFCEALQAEGAAGCYPGCNLPLHQHPIFHDADLYGHGKPTRIANSARDVRFEAGSLDVTEHVNVRVFAIPWFKHDKASIIDEYVQAFRKVIGHYQELLEMDPGNPQQMGKWNLSSAVISNRH</sequence>
<name>A0ABV6JB96_9BACL</name>
<comment type="similarity">
    <text evidence="1">Belongs to the DegT/DnrJ/EryC1 family.</text>
</comment>
<gene>
    <name evidence="2" type="ORF">ACFFJ8_17500</name>
</gene>
<dbReference type="PANTHER" id="PTHR30244">
    <property type="entry name" value="TRANSAMINASE"/>
    <property type="match status" value="1"/>
</dbReference>
<dbReference type="CDD" id="cd00616">
    <property type="entry name" value="AHBA_syn"/>
    <property type="match status" value="1"/>
</dbReference>
<dbReference type="Pfam" id="PF01041">
    <property type="entry name" value="DegT_DnrJ_EryC1"/>
    <property type="match status" value="1"/>
</dbReference>
<keyword evidence="2" id="KW-0808">Transferase</keyword>
<keyword evidence="2" id="KW-0032">Aminotransferase</keyword>
<proteinExistence type="inferred from homology"/>
<keyword evidence="1" id="KW-0663">Pyridoxal phosphate</keyword>
<reference evidence="2 3" key="1">
    <citation type="submission" date="2024-09" db="EMBL/GenBank/DDBJ databases">
        <authorList>
            <person name="Sun Q."/>
            <person name="Mori K."/>
        </authorList>
    </citation>
    <scope>NUCLEOTIDE SEQUENCE [LARGE SCALE GENOMIC DNA]</scope>
    <source>
        <strain evidence="2 3">CCM 4839</strain>
    </source>
</reference>
<comment type="caution">
    <text evidence="2">The sequence shown here is derived from an EMBL/GenBank/DDBJ whole genome shotgun (WGS) entry which is preliminary data.</text>
</comment>
<dbReference type="PANTHER" id="PTHR30244:SF34">
    <property type="entry name" value="DTDP-4-AMINO-4,6-DIDEOXYGALACTOSE TRANSAMINASE"/>
    <property type="match status" value="1"/>
</dbReference>
<dbReference type="InterPro" id="IPR000653">
    <property type="entry name" value="DegT/StrS_aminotransferase"/>
</dbReference>
<dbReference type="EMBL" id="JBHLVF010000031">
    <property type="protein sequence ID" value="MFC0393162.1"/>
    <property type="molecule type" value="Genomic_DNA"/>
</dbReference>
<evidence type="ECO:0000256" key="1">
    <source>
        <dbReference type="RuleBase" id="RU004508"/>
    </source>
</evidence>
<organism evidence="2 3">
    <name type="scientific">Paenibacillus mendelii</name>
    <dbReference type="NCBI Taxonomy" id="206163"/>
    <lineage>
        <taxon>Bacteria</taxon>
        <taxon>Bacillati</taxon>
        <taxon>Bacillota</taxon>
        <taxon>Bacilli</taxon>
        <taxon>Bacillales</taxon>
        <taxon>Paenibacillaceae</taxon>
        <taxon>Paenibacillus</taxon>
    </lineage>
</organism>